<evidence type="ECO:0000313" key="1">
    <source>
        <dbReference type="EMBL" id="POG77740.1"/>
    </source>
</evidence>
<dbReference type="EMBL" id="AUPC02000037">
    <property type="protein sequence ID" value="POG77740.1"/>
    <property type="molecule type" value="Genomic_DNA"/>
</dbReference>
<reference evidence="1 2" key="1">
    <citation type="journal article" date="2013" name="Proc. Natl. Acad. Sci. U.S.A.">
        <title>Genome of an arbuscular mycorrhizal fungus provides insight into the oldest plant symbiosis.</title>
        <authorList>
            <person name="Tisserant E."/>
            <person name="Malbreil M."/>
            <person name="Kuo A."/>
            <person name="Kohler A."/>
            <person name="Symeonidi A."/>
            <person name="Balestrini R."/>
            <person name="Charron P."/>
            <person name="Duensing N."/>
            <person name="Frei Dit Frey N."/>
            <person name="Gianinazzi-Pearson V."/>
            <person name="Gilbert L.B."/>
            <person name="Handa Y."/>
            <person name="Herr J.R."/>
            <person name="Hijri M."/>
            <person name="Koul R."/>
            <person name="Kawaguchi M."/>
            <person name="Krajinski F."/>
            <person name="Lammers P.J."/>
            <person name="Masclaux F.G."/>
            <person name="Murat C."/>
            <person name="Morin E."/>
            <person name="Ndikumana S."/>
            <person name="Pagni M."/>
            <person name="Petitpierre D."/>
            <person name="Requena N."/>
            <person name="Rosikiewicz P."/>
            <person name="Riley R."/>
            <person name="Saito K."/>
            <person name="San Clemente H."/>
            <person name="Shapiro H."/>
            <person name="van Tuinen D."/>
            <person name="Becard G."/>
            <person name="Bonfante P."/>
            <person name="Paszkowski U."/>
            <person name="Shachar-Hill Y.Y."/>
            <person name="Tuskan G.A."/>
            <person name="Young P.W."/>
            <person name="Sanders I.R."/>
            <person name="Henrissat B."/>
            <person name="Rensing S.A."/>
            <person name="Grigoriev I.V."/>
            <person name="Corradi N."/>
            <person name="Roux C."/>
            <person name="Martin F."/>
        </authorList>
    </citation>
    <scope>NUCLEOTIDE SEQUENCE [LARGE SCALE GENOMIC DNA]</scope>
    <source>
        <strain evidence="1 2">DAOM 197198</strain>
    </source>
</reference>
<evidence type="ECO:0000313" key="2">
    <source>
        <dbReference type="Proteomes" id="UP000018888"/>
    </source>
</evidence>
<keyword evidence="2" id="KW-1185">Reference proteome</keyword>
<reference evidence="1 2" key="2">
    <citation type="journal article" date="2018" name="New Phytol.">
        <title>High intraspecific genome diversity in the model arbuscular mycorrhizal symbiont Rhizophagus irregularis.</title>
        <authorList>
            <person name="Chen E.C.H."/>
            <person name="Morin E."/>
            <person name="Beaudet D."/>
            <person name="Noel J."/>
            <person name="Yildirir G."/>
            <person name="Ndikumana S."/>
            <person name="Charron P."/>
            <person name="St-Onge C."/>
            <person name="Giorgi J."/>
            <person name="Kruger M."/>
            <person name="Marton T."/>
            <person name="Ropars J."/>
            <person name="Grigoriev I.V."/>
            <person name="Hainaut M."/>
            <person name="Henrissat B."/>
            <person name="Roux C."/>
            <person name="Martin F."/>
            <person name="Corradi N."/>
        </authorList>
    </citation>
    <scope>NUCLEOTIDE SEQUENCE [LARGE SCALE GENOMIC DNA]</scope>
    <source>
        <strain evidence="1 2">DAOM 197198</strain>
    </source>
</reference>
<name>A0A2P4QJE6_RHIID</name>
<accession>A0A2P4QJE6</accession>
<dbReference type="AlphaFoldDB" id="A0A2P4QJE6"/>
<sequence length="52" mass="6114">MAEFRAASLSWNRSYPSKLLVNQLIWHANPDTWGLILYRTCSYCLLYDCESI</sequence>
<proteinExistence type="predicted"/>
<protein>
    <submittedName>
        <fullName evidence="1">Uncharacterized protein</fullName>
    </submittedName>
</protein>
<organism evidence="1 2">
    <name type="scientific">Rhizophagus irregularis (strain DAOM 181602 / DAOM 197198 / MUCL 43194)</name>
    <name type="common">Arbuscular mycorrhizal fungus</name>
    <name type="synonym">Glomus intraradices</name>
    <dbReference type="NCBI Taxonomy" id="747089"/>
    <lineage>
        <taxon>Eukaryota</taxon>
        <taxon>Fungi</taxon>
        <taxon>Fungi incertae sedis</taxon>
        <taxon>Mucoromycota</taxon>
        <taxon>Glomeromycotina</taxon>
        <taxon>Glomeromycetes</taxon>
        <taxon>Glomerales</taxon>
        <taxon>Glomeraceae</taxon>
        <taxon>Rhizophagus</taxon>
    </lineage>
</organism>
<comment type="caution">
    <text evidence="1">The sequence shown here is derived from an EMBL/GenBank/DDBJ whole genome shotgun (WGS) entry which is preliminary data.</text>
</comment>
<gene>
    <name evidence="1" type="ORF">GLOIN_2v1543471</name>
</gene>
<dbReference type="Proteomes" id="UP000018888">
    <property type="component" value="Unassembled WGS sequence"/>
</dbReference>